<dbReference type="STRING" id="3827.A0A1S2XP04"/>
<gene>
    <name evidence="3" type="primary">LOC101512598</name>
</gene>
<dbReference type="SUPFAM" id="SSF50475">
    <property type="entry name" value="FMN-binding split barrel"/>
    <property type="match status" value="1"/>
</dbReference>
<dbReference type="RefSeq" id="XP_073221400.1">
    <property type="nucleotide sequence ID" value="XM_073365299.1"/>
</dbReference>
<evidence type="ECO:0000313" key="2">
    <source>
        <dbReference type="Proteomes" id="UP000087171"/>
    </source>
</evidence>
<dbReference type="PANTHER" id="PTHR13343:SF18">
    <property type="entry name" value="PENTATRICOPEPTIDE REPEAT (PPR) SUPERFAMILY PROTEIN"/>
    <property type="match status" value="1"/>
</dbReference>
<sequence length="454" mass="51508">MAIIAAASSSLLPFASEGICYPISYGITCNSIKSPIDGRRVHDLTDTRCKNSIFGSPRFLWLSTGHDFLSKICVAADYSDSIPDSSSYMSKQGYHPLEELKVSNDIPPAKLSNAQIARTAVEANKNALLVFPGTVHAEPHEQISWAEFQYLIDGDGDIYFEIFDDANLLEDRGAHNPVTALIGMDIPMYDNRRIISEYDIFNGGIGYTDEFPFDDDYIEVPEIEEFNTPLNWGLSDNSSSLHPIYFSKCLEKAINTECDKRVNHPSNGVSILGYLRPAYADEESYIRMIYDTEDGDGYNSDWKDFYSNNNNDQRDTNLILYRLEIEKIKLHCVYGSQSEINFQEFRRAEPDTLVYSSLEILEHFNQNCHDALRAFCKKKGLNVEGAHLIGVDCLGVDVRVFSGTEVKTHRFPFKVRVYIYHMRPSHTGRGFEQDSPEGMNIKQTYSTITLQQMQ</sequence>
<evidence type="ECO:0000259" key="1">
    <source>
        <dbReference type="Pfam" id="PF10615"/>
    </source>
</evidence>
<dbReference type="eggNOG" id="KOG4197">
    <property type="taxonomic scope" value="Eukaryota"/>
</dbReference>
<dbReference type="InterPro" id="IPR019595">
    <property type="entry name" value="DUF2470"/>
</dbReference>
<dbReference type="Proteomes" id="UP000087171">
    <property type="component" value="Chromosome Ca2"/>
</dbReference>
<dbReference type="Gene3D" id="3.20.180.10">
    <property type="entry name" value="PNP-oxidase-like"/>
    <property type="match status" value="1"/>
</dbReference>
<reference evidence="2" key="1">
    <citation type="journal article" date="2013" name="Nat. Biotechnol.">
        <title>Draft genome sequence of chickpea (Cicer arietinum) provides a resource for trait improvement.</title>
        <authorList>
            <person name="Varshney R.K."/>
            <person name="Song C."/>
            <person name="Saxena R.K."/>
            <person name="Azam S."/>
            <person name="Yu S."/>
            <person name="Sharpe A.G."/>
            <person name="Cannon S."/>
            <person name="Baek J."/>
            <person name="Rosen B.D."/>
            <person name="Tar'an B."/>
            <person name="Millan T."/>
            <person name="Zhang X."/>
            <person name="Ramsay L.D."/>
            <person name="Iwata A."/>
            <person name="Wang Y."/>
            <person name="Nelson W."/>
            <person name="Farmer A.D."/>
            <person name="Gaur P.M."/>
            <person name="Soderlund C."/>
            <person name="Penmetsa R.V."/>
            <person name="Xu C."/>
            <person name="Bharti A.K."/>
            <person name="He W."/>
            <person name="Winter P."/>
            <person name="Zhao S."/>
            <person name="Hane J.K."/>
            <person name="Carrasquilla-Garcia N."/>
            <person name="Condie J.A."/>
            <person name="Upadhyaya H.D."/>
            <person name="Luo M.C."/>
            <person name="Thudi M."/>
            <person name="Gowda C.L."/>
            <person name="Singh N.P."/>
            <person name="Lichtenzveig J."/>
            <person name="Gali K.K."/>
            <person name="Rubio J."/>
            <person name="Nadarajan N."/>
            <person name="Dolezel J."/>
            <person name="Bansal K.C."/>
            <person name="Xu X."/>
            <person name="Edwards D."/>
            <person name="Zhang G."/>
            <person name="Kahl G."/>
            <person name="Gil J."/>
            <person name="Singh K.B."/>
            <person name="Datta S.K."/>
            <person name="Jackson S.A."/>
            <person name="Wang J."/>
            <person name="Cook D.R."/>
        </authorList>
    </citation>
    <scope>NUCLEOTIDE SEQUENCE [LARGE SCALE GENOMIC DNA]</scope>
    <source>
        <strain evidence="2">cv. CDC Frontier</strain>
    </source>
</reference>
<proteinExistence type="predicted"/>
<reference evidence="3" key="2">
    <citation type="submission" date="2025-08" db="UniProtKB">
        <authorList>
            <consortium name="RefSeq"/>
        </authorList>
    </citation>
    <scope>IDENTIFICATION</scope>
    <source>
        <tissue evidence="3">Etiolated seedlings</tissue>
    </source>
</reference>
<dbReference type="OrthoDB" id="1873930at2759"/>
<dbReference type="RefSeq" id="XP_012568640.1">
    <property type="nucleotide sequence ID" value="XM_012713186.2"/>
</dbReference>
<name>A0A1S2XP04_CICAR</name>
<dbReference type="InterPro" id="IPR037119">
    <property type="entry name" value="Haem_oxidase_HugZ-like_sf"/>
</dbReference>
<dbReference type="Pfam" id="PF10615">
    <property type="entry name" value="DUF2470"/>
    <property type="match status" value="1"/>
</dbReference>
<dbReference type="AlphaFoldDB" id="A0A1S2XP04"/>
<organism evidence="2 3">
    <name type="scientific">Cicer arietinum</name>
    <name type="common">Chickpea</name>
    <name type="synonym">Garbanzo</name>
    <dbReference type="NCBI Taxonomy" id="3827"/>
    <lineage>
        <taxon>Eukaryota</taxon>
        <taxon>Viridiplantae</taxon>
        <taxon>Streptophyta</taxon>
        <taxon>Embryophyta</taxon>
        <taxon>Tracheophyta</taxon>
        <taxon>Spermatophyta</taxon>
        <taxon>Magnoliopsida</taxon>
        <taxon>eudicotyledons</taxon>
        <taxon>Gunneridae</taxon>
        <taxon>Pentapetalae</taxon>
        <taxon>rosids</taxon>
        <taxon>fabids</taxon>
        <taxon>Fabales</taxon>
        <taxon>Fabaceae</taxon>
        <taxon>Papilionoideae</taxon>
        <taxon>50 kb inversion clade</taxon>
        <taxon>NPAAA clade</taxon>
        <taxon>Hologalegina</taxon>
        <taxon>IRL clade</taxon>
        <taxon>Cicereae</taxon>
        <taxon>Cicer</taxon>
    </lineage>
</organism>
<dbReference type="PANTHER" id="PTHR13343">
    <property type="entry name" value="CREG1 PROTEIN"/>
    <property type="match status" value="1"/>
</dbReference>
<evidence type="ECO:0000313" key="3">
    <source>
        <dbReference type="RefSeq" id="XP_012568640.1"/>
    </source>
</evidence>
<dbReference type="PaxDb" id="3827-XP_004491267.1"/>
<feature type="domain" description="DUF2470" evidence="1">
    <location>
        <begin position="359"/>
        <end position="416"/>
    </location>
</feature>
<protein>
    <submittedName>
        <fullName evidence="3">Uncharacterized protein At3g49140 isoform X1</fullName>
    </submittedName>
</protein>
<keyword evidence="2" id="KW-1185">Reference proteome</keyword>
<dbReference type="GeneID" id="101512598"/>
<accession>A0A1S2XP04</accession>